<accession>A0A0V8GGL1</accession>
<dbReference type="OrthoDB" id="2350736at2"/>
<protein>
    <recommendedName>
        <fullName evidence="3">DUF4003 domain-containing protein</fullName>
    </recommendedName>
</protein>
<name>A0A0V8GGL1_9BACL</name>
<sequence length="286" mass="33836">MYGQFCENYDESYPVLREETSHDFHRFFALSYTIHDTVFEQTVYERLMRTIKHKTSRFSALRSRYTPLLVAHVQLNSTDPDVLIEEIIVAEKKIKHRLIRDKGVRPFFALNEVLNRRQGIDAFPYMERLHATRPHLNAAKQYVVTSTLLEQQPLPEEFLERVNTSEEWLAQFMERTSERVITAQILAAHPDPSAQQKRIIAWRELLERREIIIWDRLMPILALLPTMERVDWIYVTRIVDRERARNRFSDEVNWLIAFHLLLAKTGVTRVQATLLLLAALELTKKP</sequence>
<dbReference type="Proteomes" id="UP000053797">
    <property type="component" value="Unassembled WGS sequence"/>
</dbReference>
<evidence type="ECO:0008006" key="3">
    <source>
        <dbReference type="Google" id="ProtNLM"/>
    </source>
</evidence>
<dbReference type="EMBL" id="LNQL01000002">
    <property type="protein sequence ID" value="KSU49381.1"/>
    <property type="molecule type" value="Genomic_DNA"/>
</dbReference>
<evidence type="ECO:0000313" key="2">
    <source>
        <dbReference type="Proteomes" id="UP000053797"/>
    </source>
</evidence>
<gene>
    <name evidence="1" type="ORF">AS033_08420</name>
</gene>
<reference evidence="1 2" key="1">
    <citation type="journal article" date="2015" name="Int. J. Syst. Evol. Microbiol.">
        <title>Exiguobacterium enclense sp. nov., isolated from sediment.</title>
        <authorList>
            <person name="Dastager S.G."/>
            <person name="Mawlankar R."/>
            <person name="Sonalkar V.V."/>
            <person name="Thorat M.N."/>
            <person name="Mual P."/>
            <person name="Verma A."/>
            <person name="Krishnamurthi S."/>
            <person name="Tang S.K."/>
            <person name="Li W.J."/>
        </authorList>
    </citation>
    <scope>NUCLEOTIDE SEQUENCE [LARGE SCALE GENOMIC DNA]</scope>
    <source>
        <strain evidence="1 2">NIO-1109</strain>
    </source>
</reference>
<proteinExistence type="predicted"/>
<evidence type="ECO:0000313" key="1">
    <source>
        <dbReference type="EMBL" id="KSU49381.1"/>
    </source>
</evidence>
<comment type="caution">
    <text evidence="1">The sequence shown here is derived from an EMBL/GenBank/DDBJ whole genome shotgun (WGS) entry which is preliminary data.</text>
</comment>
<organism evidence="1 2">
    <name type="scientific">Exiguobacterium indicum</name>
    <dbReference type="NCBI Taxonomy" id="296995"/>
    <lineage>
        <taxon>Bacteria</taxon>
        <taxon>Bacillati</taxon>
        <taxon>Bacillota</taxon>
        <taxon>Bacilli</taxon>
        <taxon>Bacillales</taxon>
        <taxon>Bacillales Family XII. Incertae Sedis</taxon>
        <taxon>Exiguobacterium</taxon>
    </lineage>
</organism>
<dbReference type="AlphaFoldDB" id="A0A0V8GGL1"/>
<dbReference type="RefSeq" id="WP_058265187.1">
    <property type="nucleotide sequence ID" value="NZ_FMYN01000002.1"/>
</dbReference>